<reference evidence="2" key="1">
    <citation type="submission" date="2012-11" db="EMBL/GenBank/DDBJ databases">
        <authorList>
            <person name="Lucero-Rivera Y.E."/>
            <person name="Tovar-Ramirez D."/>
        </authorList>
    </citation>
    <scope>NUCLEOTIDE SEQUENCE [LARGE SCALE GENOMIC DNA]</scope>
    <source>
        <strain evidence="2">Araruama</strain>
    </source>
</reference>
<protein>
    <submittedName>
        <fullName evidence="1">Uncharacterized protein</fullName>
    </submittedName>
</protein>
<dbReference type="AlphaFoldDB" id="A0A1V1NQJ0"/>
<name>A0A1V1NQJ0_9BACT</name>
<dbReference type="EMBL" id="ATBP01003551">
    <property type="protein sequence ID" value="ETR64851.1"/>
    <property type="molecule type" value="Genomic_DNA"/>
</dbReference>
<evidence type="ECO:0000313" key="1">
    <source>
        <dbReference type="EMBL" id="ETR64851.1"/>
    </source>
</evidence>
<comment type="caution">
    <text evidence="1">The sequence shown here is derived from an EMBL/GenBank/DDBJ whole genome shotgun (WGS) entry which is preliminary data.</text>
</comment>
<accession>A0A1V1NQJ0</accession>
<proteinExistence type="predicted"/>
<sequence length="74" mass="8818">MFDMIDLRSLIHQKTFDDIMLLDELNHLVQLNYLSFSPTTSDYQLQGNSMFYGLQNLWNGFQKIFKHQIVVNTF</sequence>
<gene>
    <name evidence="1" type="ORF">OMM_15248</name>
</gene>
<feature type="non-terminal residue" evidence="1">
    <location>
        <position position="74"/>
    </location>
</feature>
<organism evidence="1 2">
    <name type="scientific">Candidatus Magnetoglobus multicellularis str. Araruama</name>
    <dbReference type="NCBI Taxonomy" id="890399"/>
    <lineage>
        <taxon>Bacteria</taxon>
        <taxon>Pseudomonadati</taxon>
        <taxon>Thermodesulfobacteriota</taxon>
        <taxon>Desulfobacteria</taxon>
        <taxon>Desulfobacterales</taxon>
        <taxon>Desulfobacteraceae</taxon>
        <taxon>Candidatus Magnetoglobus</taxon>
    </lineage>
</organism>
<evidence type="ECO:0000313" key="2">
    <source>
        <dbReference type="Proteomes" id="UP000189670"/>
    </source>
</evidence>
<dbReference type="Proteomes" id="UP000189670">
    <property type="component" value="Unassembled WGS sequence"/>
</dbReference>